<evidence type="ECO:0000313" key="2">
    <source>
        <dbReference type="EMBL" id="TQD95904.1"/>
    </source>
</evidence>
<dbReference type="GO" id="GO:0000145">
    <property type="term" value="C:exocyst"/>
    <property type="evidence" value="ECO:0007669"/>
    <property type="project" value="TreeGrafter"/>
</dbReference>
<comment type="caution">
    <text evidence="2">The sequence shown here is derived from an EMBL/GenBank/DDBJ whole genome shotgun (WGS) entry which is preliminary data.</text>
</comment>
<protein>
    <recommendedName>
        <fullName evidence="1">Exocyst complex component EXOC6/Sec15 N-terminal domain-containing protein</fullName>
    </recommendedName>
</protein>
<evidence type="ECO:0000313" key="3">
    <source>
        <dbReference type="Proteomes" id="UP000315295"/>
    </source>
</evidence>
<dbReference type="EMBL" id="VIEB01000303">
    <property type="protein sequence ID" value="TQD95904.1"/>
    <property type="molecule type" value="Genomic_DNA"/>
</dbReference>
<sequence length="72" mass="8271">MLQHLYHFAGSKESEIEEVCKVHYQDFILIVDELLSLLSDVNSLKFFLFDSNAKLQFVGLLFLSSLDAFIEA</sequence>
<dbReference type="Proteomes" id="UP000315295">
    <property type="component" value="Unassembled WGS sequence"/>
</dbReference>
<reference evidence="2 3" key="1">
    <citation type="journal article" date="2019" name="G3 (Bethesda)">
        <title>Sequencing of a Wild Apple (Malus baccata) Genome Unravels the Differences Between Cultivated and Wild Apple Species Regarding Disease Resistance and Cold Tolerance.</title>
        <authorList>
            <person name="Chen X."/>
        </authorList>
    </citation>
    <scope>NUCLEOTIDE SEQUENCE [LARGE SCALE GENOMIC DNA]</scope>
    <source>
        <strain evidence="3">cv. Shandingzi</strain>
        <tissue evidence="2">Leaves</tissue>
    </source>
</reference>
<dbReference type="InterPro" id="IPR007225">
    <property type="entry name" value="EXOC6/Sec15"/>
</dbReference>
<dbReference type="GO" id="GO:0090522">
    <property type="term" value="P:vesicle tethering involved in exocytosis"/>
    <property type="evidence" value="ECO:0007669"/>
    <property type="project" value="InterPro"/>
</dbReference>
<dbReference type="GO" id="GO:0016020">
    <property type="term" value="C:membrane"/>
    <property type="evidence" value="ECO:0007669"/>
    <property type="project" value="TreeGrafter"/>
</dbReference>
<dbReference type="InterPro" id="IPR048359">
    <property type="entry name" value="EXOC6_Sec15_N"/>
</dbReference>
<dbReference type="PANTHER" id="PTHR12702:SF1">
    <property type="entry name" value="EXOCYST COMPLEX COMPONENT SEC15B"/>
    <property type="match status" value="1"/>
</dbReference>
<dbReference type="AlphaFoldDB" id="A0A540MAX9"/>
<keyword evidence="3" id="KW-1185">Reference proteome</keyword>
<dbReference type="STRING" id="106549.A0A540MAX9"/>
<accession>A0A540MAX9</accession>
<gene>
    <name evidence="2" type="ORF">C1H46_018482</name>
</gene>
<name>A0A540MAX9_MALBA</name>
<dbReference type="Pfam" id="PF20651">
    <property type="entry name" value="EXOC6_Sec15_N"/>
    <property type="match status" value="1"/>
</dbReference>
<feature type="domain" description="Exocyst complex component EXOC6/Sec15 N-terminal" evidence="1">
    <location>
        <begin position="4"/>
        <end position="71"/>
    </location>
</feature>
<dbReference type="GO" id="GO:0006886">
    <property type="term" value="P:intracellular protein transport"/>
    <property type="evidence" value="ECO:0007669"/>
    <property type="project" value="InterPro"/>
</dbReference>
<proteinExistence type="predicted"/>
<dbReference type="GO" id="GO:0006893">
    <property type="term" value="P:Golgi to plasma membrane transport"/>
    <property type="evidence" value="ECO:0007669"/>
    <property type="project" value="TreeGrafter"/>
</dbReference>
<dbReference type="PANTHER" id="PTHR12702">
    <property type="entry name" value="SEC15"/>
    <property type="match status" value="1"/>
</dbReference>
<organism evidence="2 3">
    <name type="scientific">Malus baccata</name>
    <name type="common">Siberian crab apple</name>
    <name type="synonym">Pyrus baccata</name>
    <dbReference type="NCBI Taxonomy" id="106549"/>
    <lineage>
        <taxon>Eukaryota</taxon>
        <taxon>Viridiplantae</taxon>
        <taxon>Streptophyta</taxon>
        <taxon>Embryophyta</taxon>
        <taxon>Tracheophyta</taxon>
        <taxon>Spermatophyta</taxon>
        <taxon>Magnoliopsida</taxon>
        <taxon>eudicotyledons</taxon>
        <taxon>Gunneridae</taxon>
        <taxon>Pentapetalae</taxon>
        <taxon>rosids</taxon>
        <taxon>fabids</taxon>
        <taxon>Rosales</taxon>
        <taxon>Rosaceae</taxon>
        <taxon>Amygdaloideae</taxon>
        <taxon>Maleae</taxon>
        <taxon>Malus</taxon>
    </lineage>
</organism>
<evidence type="ECO:0000259" key="1">
    <source>
        <dbReference type="Pfam" id="PF20651"/>
    </source>
</evidence>